<dbReference type="Pfam" id="PF15247">
    <property type="entry name" value="SLBP_RNA_bind"/>
    <property type="match status" value="1"/>
</dbReference>
<comment type="similarity">
    <text evidence="1">Belongs to the SLBP family.</text>
</comment>
<protein>
    <submittedName>
        <fullName evidence="5">Histone RNA hairpin-binding protein RNA-binding domain</fullName>
    </submittedName>
</protein>
<dbReference type="GO" id="GO:0005737">
    <property type="term" value="C:cytoplasm"/>
    <property type="evidence" value="ECO:0007669"/>
    <property type="project" value="TreeGrafter"/>
</dbReference>
<evidence type="ECO:0000256" key="2">
    <source>
        <dbReference type="ARBA" id="ARBA00022884"/>
    </source>
</evidence>
<dbReference type="InterPro" id="IPR038294">
    <property type="entry name" value="SLBP_RNA_bind_sf"/>
</dbReference>
<dbReference type="PANTHER" id="PTHR17408">
    <property type="entry name" value="HISTONE RNA HAIRPIN-BINDING PROTEIN"/>
    <property type="match status" value="1"/>
</dbReference>
<evidence type="ECO:0000259" key="4">
    <source>
        <dbReference type="Pfam" id="PF15247"/>
    </source>
</evidence>
<accession>A0AAW1KLR8</accession>
<dbReference type="GO" id="GO:0071207">
    <property type="term" value="F:histone pre-mRNA stem-loop binding"/>
    <property type="evidence" value="ECO:0007669"/>
    <property type="project" value="TreeGrafter"/>
</dbReference>
<evidence type="ECO:0000313" key="6">
    <source>
        <dbReference type="Proteomes" id="UP001458880"/>
    </source>
</evidence>
<evidence type="ECO:0000256" key="1">
    <source>
        <dbReference type="ARBA" id="ARBA00006151"/>
    </source>
</evidence>
<keyword evidence="6" id="KW-1185">Reference proteome</keyword>
<name>A0AAW1KLR8_POPJA</name>
<feature type="domain" description="Histone RNA hairpin-binding protein RNA-binding" evidence="4">
    <location>
        <begin position="171"/>
        <end position="238"/>
    </location>
</feature>
<dbReference type="EMBL" id="JASPKY010000211">
    <property type="protein sequence ID" value="KAK9720338.1"/>
    <property type="molecule type" value="Genomic_DNA"/>
</dbReference>
<proteinExistence type="inferred from homology"/>
<dbReference type="GO" id="GO:0003729">
    <property type="term" value="F:mRNA binding"/>
    <property type="evidence" value="ECO:0007669"/>
    <property type="project" value="InterPro"/>
</dbReference>
<dbReference type="AlphaFoldDB" id="A0AAW1KLR8"/>
<organism evidence="5 6">
    <name type="scientific">Popillia japonica</name>
    <name type="common">Japanese beetle</name>
    <dbReference type="NCBI Taxonomy" id="7064"/>
    <lineage>
        <taxon>Eukaryota</taxon>
        <taxon>Metazoa</taxon>
        <taxon>Ecdysozoa</taxon>
        <taxon>Arthropoda</taxon>
        <taxon>Hexapoda</taxon>
        <taxon>Insecta</taxon>
        <taxon>Pterygota</taxon>
        <taxon>Neoptera</taxon>
        <taxon>Endopterygota</taxon>
        <taxon>Coleoptera</taxon>
        <taxon>Polyphaga</taxon>
        <taxon>Scarabaeiformia</taxon>
        <taxon>Scarabaeidae</taxon>
        <taxon>Rutelinae</taxon>
        <taxon>Popillia</taxon>
    </lineage>
</organism>
<feature type="region of interest" description="Disordered" evidence="3">
    <location>
        <begin position="90"/>
        <end position="109"/>
    </location>
</feature>
<dbReference type="PANTHER" id="PTHR17408:SF0">
    <property type="entry name" value="HISTONE RNA HAIRPIN-BINDING PROTEIN"/>
    <property type="match status" value="1"/>
</dbReference>
<dbReference type="GO" id="GO:0051028">
    <property type="term" value="P:mRNA transport"/>
    <property type="evidence" value="ECO:0007669"/>
    <property type="project" value="TreeGrafter"/>
</dbReference>
<dbReference type="GO" id="GO:0006398">
    <property type="term" value="P:mRNA 3'-end processing by stem-loop binding and cleavage"/>
    <property type="evidence" value="ECO:0007669"/>
    <property type="project" value="TreeGrafter"/>
</dbReference>
<gene>
    <name evidence="5" type="ORF">QE152_g22129</name>
</gene>
<sequence>MTFEYRRISLNTTLKNARIFEDDSWEAERDLLTNIKKEPEDNDDTNDSWLEAPPAPIIKAELFNFDENAVNSPIKQERIDFETKLTFDTDDSCPGTQGNTYDGYTSESRETRINLKRRIVPYIKTEVKEEEAAPSTPKKRLISTSSTNSSPESKKFKEDQSRRKKREVERDPVVLKRRQKQIDYGKNTIGYDRYIQLVPKSKRAFGDPQTPDKYRKYSRRGWDGLIKQWRLKLHNYDPAEGDPNNQDE</sequence>
<dbReference type="GO" id="GO:0071204">
    <property type="term" value="C:histone pre-mRNA 3'end processing complex"/>
    <property type="evidence" value="ECO:0007669"/>
    <property type="project" value="TreeGrafter"/>
</dbReference>
<feature type="compositionally biased region" description="Basic and acidic residues" evidence="3">
    <location>
        <begin position="152"/>
        <end position="172"/>
    </location>
</feature>
<reference evidence="5 6" key="1">
    <citation type="journal article" date="2024" name="BMC Genomics">
        <title>De novo assembly and annotation of Popillia japonica's genome with initial clues to its potential as an invasive pest.</title>
        <authorList>
            <person name="Cucini C."/>
            <person name="Boschi S."/>
            <person name="Funari R."/>
            <person name="Cardaioli E."/>
            <person name="Iannotti N."/>
            <person name="Marturano G."/>
            <person name="Paoli F."/>
            <person name="Bruttini M."/>
            <person name="Carapelli A."/>
            <person name="Frati F."/>
            <person name="Nardi F."/>
        </authorList>
    </citation>
    <scope>NUCLEOTIDE SEQUENCE [LARGE SCALE GENOMIC DNA]</scope>
    <source>
        <strain evidence="5">DMR45628</strain>
    </source>
</reference>
<evidence type="ECO:0000256" key="3">
    <source>
        <dbReference type="SAM" id="MobiDB-lite"/>
    </source>
</evidence>
<dbReference type="Gene3D" id="1.10.8.1120">
    <property type="entry name" value="Histone RNA hairpin-binding protein RNA-binding domain"/>
    <property type="match status" value="1"/>
</dbReference>
<dbReference type="InterPro" id="IPR029344">
    <property type="entry name" value="SLBP_RNA_bind"/>
</dbReference>
<feature type="compositionally biased region" description="Polar residues" evidence="3">
    <location>
        <begin position="94"/>
        <end position="106"/>
    </location>
</feature>
<dbReference type="GO" id="GO:0007076">
    <property type="term" value="P:mitotic chromosome condensation"/>
    <property type="evidence" value="ECO:0007669"/>
    <property type="project" value="UniProtKB-ARBA"/>
</dbReference>
<keyword evidence="2" id="KW-0694">RNA-binding</keyword>
<feature type="region of interest" description="Disordered" evidence="3">
    <location>
        <begin position="128"/>
        <end position="172"/>
    </location>
</feature>
<dbReference type="FunFam" id="1.10.8.1120:FF:000001">
    <property type="entry name" value="Histone RNA hairpin-binding protein-like"/>
    <property type="match status" value="1"/>
</dbReference>
<comment type="caution">
    <text evidence="5">The sequence shown here is derived from an EMBL/GenBank/DDBJ whole genome shotgun (WGS) entry which is preliminary data.</text>
</comment>
<evidence type="ECO:0000313" key="5">
    <source>
        <dbReference type="EMBL" id="KAK9720338.1"/>
    </source>
</evidence>
<dbReference type="Proteomes" id="UP001458880">
    <property type="component" value="Unassembled WGS sequence"/>
</dbReference>
<dbReference type="InterPro" id="IPR026502">
    <property type="entry name" value="SLBP1/SLBP2"/>
</dbReference>